<gene>
    <name evidence="2" type="ORF">FOIG_05719</name>
</gene>
<dbReference type="Proteomes" id="UP000030685">
    <property type="component" value="Unassembled WGS sequence"/>
</dbReference>
<dbReference type="VEuPathDB" id="FungiDB:FOIG_05719"/>
<protein>
    <submittedName>
        <fullName evidence="2">Uncharacterized protein</fullName>
    </submittedName>
</protein>
<evidence type="ECO:0000256" key="1">
    <source>
        <dbReference type="SAM" id="MobiDB-lite"/>
    </source>
</evidence>
<name>X0K6F6_FUSO5</name>
<feature type="region of interest" description="Disordered" evidence="1">
    <location>
        <begin position="1"/>
        <end position="20"/>
    </location>
</feature>
<reference evidence="2" key="2">
    <citation type="submission" date="2012-05" db="EMBL/GenBank/DDBJ databases">
        <title>The Genome Annotation of Fusarium oxysporum II5.</title>
        <authorList>
            <consortium name="The Broad Institute Genomics Platform"/>
            <person name="Ma L.-J."/>
            <person name="Corby-Kistler H."/>
            <person name="Broz K."/>
            <person name="Gale L.R."/>
            <person name="Jonkers W."/>
            <person name="O'Donnell K."/>
            <person name="Ploetz R."/>
            <person name="Steinberg C."/>
            <person name="Schwartz D.C."/>
            <person name="VanEtten H."/>
            <person name="Zhou S."/>
            <person name="Young S.K."/>
            <person name="Zeng Q."/>
            <person name="Gargeya S."/>
            <person name="Fitzgerald M."/>
            <person name="Abouelleil A."/>
            <person name="Alvarado L."/>
            <person name="Chapman S.B."/>
            <person name="Gainer-Dewar J."/>
            <person name="Goldberg J."/>
            <person name="Griggs A."/>
            <person name="Gujja S."/>
            <person name="Hansen M."/>
            <person name="Howarth C."/>
            <person name="Imamovic A."/>
            <person name="Ireland A."/>
            <person name="Larimer J."/>
            <person name="McCowan C."/>
            <person name="Murphy C."/>
            <person name="Pearson M."/>
            <person name="Poon T.W."/>
            <person name="Priest M."/>
            <person name="Roberts A."/>
            <person name="Saif S."/>
            <person name="Shea T."/>
            <person name="Sykes S."/>
            <person name="Wortman J."/>
            <person name="Nusbaum C."/>
            <person name="Birren B."/>
        </authorList>
    </citation>
    <scope>NUCLEOTIDE SEQUENCE</scope>
    <source>
        <strain evidence="2">54006</strain>
    </source>
</reference>
<dbReference type="RefSeq" id="XP_031066305.1">
    <property type="nucleotide sequence ID" value="XM_031204476.1"/>
</dbReference>
<organism evidence="2">
    <name type="scientific">Fusarium odoratissimum (strain NRRL 54006)</name>
    <dbReference type="NCBI Taxonomy" id="1089451"/>
    <lineage>
        <taxon>Eukaryota</taxon>
        <taxon>Fungi</taxon>
        <taxon>Dikarya</taxon>
        <taxon>Ascomycota</taxon>
        <taxon>Pezizomycotina</taxon>
        <taxon>Sordariomycetes</taxon>
        <taxon>Hypocreomycetidae</taxon>
        <taxon>Hypocreales</taxon>
        <taxon>Nectriaceae</taxon>
        <taxon>Fusarium</taxon>
        <taxon>Fusarium oxysporum species complex</taxon>
        <taxon>Fusarium oxysporum f. sp. cubense (strain race 4)</taxon>
    </lineage>
</organism>
<dbReference type="HOGENOM" id="CLU_2306278_0_0_1"/>
<evidence type="ECO:0000313" key="2">
    <source>
        <dbReference type="EMBL" id="EXM04216.1"/>
    </source>
</evidence>
<reference evidence="2" key="1">
    <citation type="submission" date="2011-11" db="EMBL/GenBank/DDBJ databases">
        <title>The Genome Sequence of Fusarium oxysporum II5.</title>
        <authorList>
            <consortium name="The Broad Institute Genome Sequencing Platform"/>
            <person name="Ma L.-J."/>
            <person name="Gale L.R."/>
            <person name="Schwartz D.C."/>
            <person name="Zhou S."/>
            <person name="Corby-Kistler H."/>
            <person name="Young S.K."/>
            <person name="Zeng Q."/>
            <person name="Gargeya S."/>
            <person name="Fitzgerald M."/>
            <person name="Haas B."/>
            <person name="Abouelleil A."/>
            <person name="Alvarado L."/>
            <person name="Arachchi H.M."/>
            <person name="Berlin A."/>
            <person name="Brown A."/>
            <person name="Chapman S.B."/>
            <person name="Chen Z."/>
            <person name="Dunbar C."/>
            <person name="Freedman E."/>
            <person name="Gearin G."/>
            <person name="Goldberg J."/>
            <person name="Griggs A."/>
            <person name="Gujja S."/>
            <person name="Heiman D."/>
            <person name="Howarth C."/>
            <person name="Larson L."/>
            <person name="Lui A."/>
            <person name="MacDonald P.J.P."/>
            <person name="Montmayeur A."/>
            <person name="Murphy C."/>
            <person name="Neiman D."/>
            <person name="Pearson M."/>
            <person name="Priest M."/>
            <person name="Roberts A."/>
            <person name="Saif S."/>
            <person name="Shea T."/>
            <person name="Shenoy N."/>
            <person name="Sisk P."/>
            <person name="Stolte C."/>
            <person name="Sykes S."/>
            <person name="Wortman J."/>
            <person name="Nusbaum C."/>
            <person name="Birren B."/>
        </authorList>
    </citation>
    <scope>NUCLEOTIDE SEQUENCE [LARGE SCALE GENOMIC DNA]</scope>
    <source>
        <strain evidence="2">54006</strain>
    </source>
</reference>
<accession>X0K6F6</accession>
<dbReference type="AlphaFoldDB" id="X0K6F6"/>
<dbReference type="GeneID" id="42030894"/>
<sequence length="100" mass="10790">MVCSLVREHRKEKDAEEEEKKSSISLLRGVSIGSNTAAKELLIIKRLRKTEASWAVGQDETHDVRSMEPGHAGIEVPHIPRGFSSLGASLIAVDSGQGAV</sequence>
<dbReference type="EMBL" id="JH658278">
    <property type="protein sequence ID" value="EXM04216.1"/>
    <property type="molecule type" value="Genomic_DNA"/>
</dbReference>
<proteinExistence type="predicted"/>